<evidence type="ECO:0000313" key="2">
    <source>
        <dbReference type="Proteomes" id="UP000076871"/>
    </source>
</evidence>
<keyword evidence="2" id="KW-1185">Reference proteome</keyword>
<reference evidence="1 2" key="1">
    <citation type="journal article" date="2016" name="Mol. Biol. Evol.">
        <title>Comparative Genomics of Early-Diverging Mushroom-Forming Fungi Provides Insights into the Origins of Lignocellulose Decay Capabilities.</title>
        <authorList>
            <person name="Nagy L.G."/>
            <person name="Riley R."/>
            <person name="Tritt A."/>
            <person name="Adam C."/>
            <person name="Daum C."/>
            <person name="Floudas D."/>
            <person name="Sun H."/>
            <person name="Yadav J.S."/>
            <person name="Pangilinan J."/>
            <person name="Larsson K.H."/>
            <person name="Matsuura K."/>
            <person name="Barry K."/>
            <person name="Labutti K."/>
            <person name="Kuo R."/>
            <person name="Ohm R.A."/>
            <person name="Bhattacharya S.S."/>
            <person name="Shirouzu T."/>
            <person name="Yoshinaga Y."/>
            <person name="Martin F.M."/>
            <person name="Grigoriev I.V."/>
            <person name="Hibbett D.S."/>
        </authorList>
    </citation>
    <scope>NUCLEOTIDE SEQUENCE [LARGE SCALE GENOMIC DNA]</scope>
    <source>
        <strain evidence="1 2">93-53</strain>
    </source>
</reference>
<dbReference type="STRING" id="1314785.A0A165FM68"/>
<accession>A0A165FM68</accession>
<evidence type="ECO:0000313" key="1">
    <source>
        <dbReference type="EMBL" id="KZT09182.1"/>
    </source>
</evidence>
<name>A0A165FM68_9APHY</name>
<dbReference type="GeneID" id="63820325"/>
<dbReference type="InParanoid" id="A0A165FM68"/>
<dbReference type="RefSeq" id="XP_040766922.1">
    <property type="nucleotide sequence ID" value="XM_040903294.1"/>
</dbReference>
<organism evidence="1 2">
    <name type="scientific">Laetiporus sulphureus 93-53</name>
    <dbReference type="NCBI Taxonomy" id="1314785"/>
    <lineage>
        <taxon>Eukaryota</taxon>
        <taxon>Fungi</taxon>
        <taxon>Dikarya</taxon>
        <taxon>Basidiomycota</taxon>
        <taxon>Agaricomycotina</taxon>
        <taxon>Agaricomycetes</taxon>
        <taxon>Polyporales</taxon>
        <taxon>Laetiporus</taxon>
    </lineage>
</organism>
<dbReference type="OrthoDB" id="2787706at2759"/>
<feature type="non-terminal residue" evidence="1">
    <location>
        <position position="58"/>
    </location>
</feature>
<dbReference type="Proteomes" id="UP000076871">
    <property type="component" value="Unassembled WGS sequence"/>
</dbReference>
<dbReference type="EMBL" id="KV427612">
    <property type="protein sequence ID" value="KZT09182.1"/>
    <property type="molecule type" value="Genomic_DNA"/>
</dbReference>
<sequence length="58" mass="6745">MKGHPVFVLKHNQFSQPVCFKACWVCKGYKAVFMQDFFHTSSLTMRMEAFHVLLHLAA</sequence>
<proteinExistence type="predicted"/>
<protein>
    <submittedName>
        <fullName evidence="1">Uncharacterized protein</fullName>
    </submittedName>
</protein>
<dbReference type="AlphaFoldDB" id="A0A165FM68"/>
<gene>
    <name evidence="1" type="ORF">LAESUDRAFT_622735</name>
</gene>